<protein>
    <recommendedName>
        <fullName evidence="3">Tetratricopeptide repeat protein</fullName>
    </recommendedName>
</protein>
<gene>
    <name evidence="1" type="ORF">Cop2CBH44_27390</name>
</gene>
<organism evidence="1 2">
    <name type="scientific">Coprobacter secundus subsp. similis</name>
    <dbReference type="NCBI Taxonomy" id="2751153"/>
    <lineage>
        <taxon>Bacteria</taxon>
        <taxon>Pseudomonadati</taxon>
        <taxon>Bacteroidota</taxon>
        <taxon>Bacteroidia</taxon>
        <taxon>Bacteroidales</taxon>
        <taxon>Barnesiellaceae</taxon>
        <taxon>Coprobacter</taxon>
    </lineage>
</organism>
<evidence type="ECO:0000313" key="1">
    <source>
        <dbReference type="EMBL" id="BCI64386.1"/>
    </source>
</evidence>
<name>A0A7G1HXL1_9BACT</name>
<keyword evidence="2" id="KW-1185">Reference proteome</keyword>
<reference evidence="2" key="1">
    <citation type="submission" date="2020-07" db="EMBL/GenBank/DDBJ databases">
        <title>Complete genome sequencing of Coprobacter sp. strain 2CBH44.</title>
        <authorList>
            <person name="Sakamoto M."/>
            <person name="Murakami T."/>
            <person name="Mori H."/>
        </authorList>
    </citation>
    <scope>NUCLEOTIDE SEQUENCE [LARGE SCALE GENOMIC DNA]</scope>
    <source>
        <strain evidence="2">2CBH44</strain>
    </source>
</reference>
<dbReference type="Proteomes" id="UP000594042">
    <property type="component" value="Chromosome"/>
</dbReference>
<dbReference type="AlphaFoldDB" id="A0A7G1HXL1"/>
<accession>A0A7G1HXL1</accession>
<evidence type="ECO:0000313" key="2">
    <source>
        <dbReference type="Proteomes" id="UP000594042"/>
    </source>
</evidence>
<dbReference type="RefSeq" id="WP_200755033.1">
    <property type="nucleotide sequence ID" value="NZ_AP023322.1"/>
</dbReference>
<dbReference type="EMBL" id="AP023322">
    <property type="protein sequence ID" value="BCI64386.1"/>
    <property type="molecule type" value="Genomic_DNA"/>
</dbReference>
<sequence>MRKELSNENRQLSAQEIQNILLEYPYFQAARLLYLEKIKETPLYKEALHKEAIYAPDRKILFKMTEAVRHRWTQLYEVPNTQGSTYNNSFSLIDKFLENYSAESTEEQSKEQKILEKTIFNPAVASTDYFSTFTNSEKITSNNQGQMDLIDSFIEKVQNNIPEVLNIKKDESSSTVTPIITEDDTLTKSGDEAFLTESLAKIYIKQKRYSKALEIIKKLSLKYPEKNIYFADQIRFLEKLIINIKTE</sequence>
<proteinExistence type="predicted"/>
<dbReference type="KEGG" id="copr:Cop2CBH44_27390"/>
<evidence type="ECO:0008006" key="3">
    <source>
        <dbReference type="Google" id="ProtNLM"/>
    </source>
</evidence>